<protein>
    <submittedName>
        <fullName evidence="1">Uncharacterized protein</fullName>
    </submittedName>
</protein>
<accession>A0ACC2GPF4</accession>
<organism evidence="1 2">
    <name type="scientific">Dallia pectoralis</name>
    <name type="common">Alaska blackfish</name>
    <dbReference type="NCBI Taxonomy" id="75939"/>
    <lineage>
        <taxon>Eukaryota</taxon>
        <taxon>Metazoa</taxon>
        <taxon>Chordata</taxon>
        <taxon>Craniata</taxon>
        <taxon>Vertebrata</taxon>
        <taxon>Euteleostomi</taxon>
        <taxon>Actinopterygii</taxon>
        <taxon>Neopterygii</taxon>
        <taxon>Teleostei</taxon>
        <taxon>Protacanthopterygii</taxon>
        <taxon>Esociformes</taxon>
        <taxon>Umbridae</taxon>
        <taxon>Dallia</taxon>
    </lineage>
</organism>
<dbReference type="Proteomes" id="UP001157502">
    <property type="component" value="Chromosome 10"/>
</dbReference>
<proteinExistence type="predicted"/>
<gene>
    <name evidence="1" type="ORF">DPEC_G00119720</name>
</gene>
<dbReference type="EMBL" id="CM055737">
    <property type="protein sequence ID" value="KAJ8005609.1"/>
    <property type="molecule type" value="Genomic_DNA"/>
</dbReference>
<evidence type="ECO:0000313" key="1">
    <source>
        <dbReference type="EMBL" id="KAJ8005609.1"/>
    </source>
</evidence>
<name>A0ACC2GPF4_DALPE</name>
<keyword evidence="2" id="KW-1185">Reference proteome</keyword>
<reference evidence="1" key="1">
    <citation type="submission" date="2021-05" db="EMBL/GenBank/DDBJ databases">
        <authorList>
            <person name="Pan Q."/>
            <person name="Jouanno E."/>
            <person name="Zahm M."/>
            <person name="Klopp C."/>
            <person name="Cabau C."/>
            <person name="Louis A."/>
            <person name="Berthelot C."/>
            <person name="Parey E."/>
            <person name="Roest Crollius H."/>
            <person name="Montfort J."/>
            <person name="Robinson-Rechavi M."/>
            <person name="Bouchez O."/>
            <person name="Lampietro C."/>
            <person name="Lopez Roques C."/>
            <person name="Donnadieu C."/>
            <person name="Postlethwait J."/>
            <person name="Bobe J."/>
            <person name="Dillon D."/>
            <person name="Chandos A."/>
            <person name="von Hippel F."/>
            <person name="Guiguen Y."/>
        </authorList>
    </citation>
    <scope>NUCLEOTIDE SEQUENCE</scope>
    <source>
        <strain evidence="1">YG-Jan2019</strain>
    </source>
</reference>
<comment type="caution">
    <text evidence="1">The sequence shown here is derived from an EMBL/GenBank/DDBJ whole genome shotgun (WGS) entry which is preliminary data.</text>
</comment>
<evidence type="ECO:0000313" key="2">
    <source>
        <dbReference type="Proteomes" id="UP001157502"/>
    </source>
</evidence>
<sequence length="100" mass="11544">MPSYGSTRTNGSKSKRPLGFKSTYGSNRSKSSCWCKRSKPTKGPHSWVFCVWRHVLYLRTPASPCSHIWWSVFYVWWIQLTVTTQSGTIRCNPRARKCGL</sequence>